<organism evidence="1 2">
    <name type="scientific">Pseudobythopirellula maris</name>
    <dbReference type="NCBI Taxonomy" id="2527991"/>
    <lineage>
        <taxon>Bacteria</taxon>
        <taxon>Pseudomonadati</taxon>
        <taxon>Planctomycetota</taxon>
        <taxon>Planctomycetia</taxon>
        <taxon>Pirellulales</taxon>
        <taxon>Lacipirellulaceae</taxon>
        <taxon>Pseudobythopirellula</taxon>
    </lineage>
</organism>
<dbReference type="Proteomes" id="UP000315440">
    <property type="component" value="Unassembled WGS sequence"/>
</dbReference>
<evidence type="ECO:0000313" key="2">
    <source>
        <dbReference type="Proteomes" id="UP000315440"/>
    </source>
</evidence>
<dbReference type="EMBL" id="SJPQ01000003">
    <property type="protein sequence ID" value="TWT87647.1"/>
    <property type="molecule type" value="Genomic_DNA"/>
</dbReference>
<sequence length="143" mass="14936">MATTLPTPCSHAPQEKPASHVETFARTAVSDYAQAQGARDPVAIARFAVACVEAASRREGVSLASLPEEALDEAASRIITIAQKGTRLSPPAGASAPKFKRGRMPEQPLGELLEPMARVRESRVIGAFSSVLTLCLGKVGIGG</sequence>
<name>A0A5C5ZKS1_9BACT</name>
<reference evidence="1 2" key="1">
    <citation type="submission" date="2019-02" db="EMBL/GenBank/DDBJ databases">
        <title>Deep-cultivation of Planctomycetes and their phenomic and genomic characterization uncovers novel biology.</title>
        <authorList>
            <person name="Wiegand S."/>
            <person name="Jogler M."/>
            <person name="Boedeker C."/>
            <person name="Pinto D."/>
            <person name="Vollmers J."/>
            <person name="Rivas-Marin E."/>
            <person name="Kohn T."/>
            <person name="Peeters S.H."/>
            <person name="Heuer A."/>
            <person name="Rast P."/>
            <person name="Oberbeckmann S."/>
            <person name="Bunk B."/>
            <person name="Jeske O."/>
            <person name="Meyerdierks A."/>
            <person name="Storesund J.E."/>
            <person name="Kallscheuer N."/>
            <person name="Luecker S."/>
            <person name="Lage O.M."/>
            <person name="Pohl T."/>
            <person name="Merkel B.J."/>
            <person name="Hornburger P."/>
            <person name="Mueller R.-W."/>
            <person name="Bruemmer F."/>
            <person name="Labrenz M."/>
            <person name="Spormann A.M."/>
            <person name="Op Den Camp H."/>
            <person name="Overmann J."/>
            <person name="Amann R."/>
            <person name="Jetten M.S.M."/>
            <person name="Mascher T."/>
            <person name="Medema M.H."/>
            <person name="Devos D.P."/>
            <person name="Kaster A.-K."/>
            <person name="Ovreas L."/>
            <person name="Rohde M."/>
            <person name="Galperin M.Y."/>
            <person name="Jogler C."/>
        </authorList>
    </citation>
    <scope>NUCLEOTIDE SEQUENCE [LARGE SCALE GENOMIC DNA]</scope>
    <source>
        <strain evidence="1 2">Mal64</strain>
    </source>
</reference>
<proteinExistence type="predicted"/>
<keyword evidence="2" id="KW-1185">Reference proteome</keyword>
<accession>A0A5C5ZKS1</accession>
<gene>
    <name evidence="1" type="ORF">Mal64_31890</name>
</gene>
<protein>
    <submittedName>
        <fullName evidence="1">Uncharacterized protein</fullName>
    </submittedName>
</protein>
<comment type="caution">
    <text evidence="1">The sequence shown here is derived from an EMBL/GenBank/DDBJ whole genome shotgun (WGS) entry which is preliminary data.</text>
</comment>
<evidence type="ECO:0000313" key="1">
    <source>
        <dbReference type="EMBL" id="TWT87647.1"/>
    </source>
</evidence>
<dbReference type="AlphaFoldDB" id="A0A5C5ZKS1"/>
<dbReference type="RefSeq" id="WP_146401968.1">
    <property type="nucleotide sequence ID" value="NZ_SJPQ01000003.1"/>
</dbReference>